<dbReference type="EMBL" id="GBXM01024832">
    <property type="protein sequence ID" value="JAH83745.1"/>
    <property type="molecule type" value="Transcribed_RNA"/>
</dbReference>
<dbReference type="AlphaFoldDB" id="A0A0E9W2H8"/>
<evidence type="ECO:0000313" key="1">
    <source>
        <dbReference type="EMBL" id="JAH83745.1"/>
    </source>
</evidence>
<name>A0A0E9W2H8_ANGAN</name>
<reference evidence="1" key="2">
    <citation type="journal article" date="2015" name="Fish Shellfish Immunol.">
        <title>Early steps in the European eel (Anguilla anguilla)-Vibrio vulnificus interaction in the gills: Role of the RtxA13 toxin.</title>
        <authorList>
            <person name="Callol A."/>
            <person name="Pajuelo D."/>
            <person name="Ebbesson L."/>
            <person name="Teles M."/>
            <person name="MacKenzie S."/>
            <person name="Amaro C."/>
        </authorList>
    </citation>
    <scope>NUCLEOTIDE SEQUENCE</scope>
</reference>
<reference evidence="1" key="1">
    <citation type="submission" date="2014-11" db="EMBL/GenBank/DDBJ databases">
        <authorList>
            <person name="Amaro Gonzalez C."/>
        </authorList>
    </citation>
    <scope>NUCLEOTIDE SEQUENCE</scope>
</reference>
<protein>
    <submittedName>
        <fullName evidence="1">Uncharacterized protein</fullName>
    </submittedName>
</protein>
<organism evidence="1">
    <name type="scientific">Anguilla anguilla</name>
    <name type="common">European freshwater eel</name>
    <name type="synonym">Muraena anguilla</name>
    <dbReference type="NCBI Taxonomy" id="7936"/>
    <lineage>
        <taxon>Eukaryota</taxon>
        <taxon>Metazoa</taxon>
        <taxon>Chordata</taxon>
        <taxon>Craniata</taxon>
        <taxon>Vertebrata</taxon>
        <taxon>Euteleostomi</taxon>
        <taxon>Actinopterygii</taxon>
        <taxon>Neopterygii</taxon>
        <taxon>Teleostei</taxon>
        <taxon>Anguilliformes</taxon>
        <taxon>Anguillidae</taxon>
        <taxon>Anguilla</taxon>
    </lineage>
</organism>
<sequence>MPSTIVSDFKPILRIRYLALHCFCIIPD</sequence>
<proteinExistence type="predicted"/>
<accession>A0A0E9W2H8</accession>